<evidence type="ECO:0000313" key="2">
    <source>
        <dbReference type="Proteomes" id="UP000004095"/>
    </source>
</evidence>
<protein>
    <submittedName>
        <fullName evidence="1">Uncharacterized protein</fullName>
    </submittedName>
</protein>
<dbReference type="AlphaFoldDB" id="A1ZTQ6"/>
<organism evidence="1 2">
    <name type="scientific">Microscilla marina ATCC 23134</name>
    <dbReference type="NCBI Taxonomy" id="313606"/>
    <lineage>
        <taxon>Bacteria</taxon>
        <taxon>Pseudomonadati</taxon>
        <taxon>Bacteroidota</taxon>
        <taxon>Cytophagia</taxon>
        <taxon>Cytophagales</taxon>
        <taxon>Microscillaceae</taxon>
        <taxon>Microscilla</taxon>
    </lineage>
</organism>
<dbReference type="Proteomes" id="UP000004095">
    <property type="component" value="Unassembled WGS sequence"/>
</dbReference>
<dbReference type="EMBL" id="AAWS01000036">
    <property type="protein sequence ID" value="EAY26316.1"/>
    <property type="molecule type" value="Genomic_DNA"/>
</dbReference>
<evidence type="ECO:0000313" key="1">
    <source>
        <dbReference type="EMBL" id="EAY26316.1"/>
    </source>
</evidence>
<proteinExistence type="predicted"/>
<sequence length="68" mass="8031">MQEILNIPILATYYEKQLKMKQNTVQIINTNQYKLPDYTPSTESKSILLSQKTFQVTPEEYNSYKQVI</sequence>
<gene>
    <name evidence="1" type="ORF">M23134_01639</name>
</gene>
<comment type="caution">
    <text evidence="1">The sequence shown here is derived from an EMBL/GenBank/DDBJ whole genome shotgun (WGS) entry which is preliminary data.</text>
</comment>
<accession>A1ZTQ6</accession>
<reference evidence="1 2" key="1">
    <citation type="submission" date="2007-01" db="EMBL/GenBank/DDBJ databases">
        <authorList>
            <person name="Haygood M."/>
            <person name="Podell S."/>
            <person name="Anderson C."/>
            <person name="Hopkinson B."/>
            <person name="Roe K."/>
            <person name="Barbeau K."/>
            <person name="Gaasterland T."/>
            <person name="Ferriera S."/>
            <person name="Johnson J."/>
            <person name="Kravitz S."/>
            <person name="Beeson K."/>
            <person name="Sutton G."/>
            <person name="Rogers Y.-H."/>
            <person name="Friedman R."/>
            <person name="Frazier M."/>
            <person name="Venter J.C."/>
        </authorList>
    </citation>
    <scope>NUCLEOTIDE SEQUENCE [LARGE SCALE GENOMIC DNA]</scope>
    <source>
        <strain evidence="1 2">ATCC 23134</strain>
    </source>
</reference>
<name>A1ZTQ6_MICM2</name>
<keyword evidence="2" id="KW-1185">Reference proteome</keyword>